<feature type="domain" description="SusD-like N-terminal" evidence="7">
    <location>
        <begin position="36"/>
        <end position="221"/>
    </location>
</feature>
<evidence type="ECO:0000256" key="4">
    <source>
        <dbReference type="ARBA" id="ARBA00023136"/>
    </source>
</evidence>
<comment type="subcellular location">
    <subcellularLocation>
        <location evidence="1">Cell outer membrane</location>
    </subcellularLocation>
</comment>
<dbReference type="Pfam" id="PF14322">
    <property type="entry name" value="SusD-like_3"/>
    <property type="match status" value="1"/>
</dbReference>
<evidence type="ECO:0000256" key="2">
    <source>
        <dbReference type="ARBA" id="ARBA00006275"/>
    </source>
</evidence>
<gene>
    <name evidence="8" type="ORF">DDY73_09370</name>
</gene>
<dbReference type="Proteomes" id="UP000262954">
    <property type="component" value="Unassembled WGS sequence"/>
</dbReference>
<organism evidence="8 9">
    <name type="scientific">Coprobacter fastidiosus</name>
    <dbReference type="NCBI Taxonomy" id="1099853"/>
    <lineage>
        <taxon>Bacteria</taxon>
        <taxon>Pseudomonadati</taxon>
        <taxon>Bacteroidota</taxon>
        <taxon>Bacteroidia</taxon>
        <taxon>Bacteroidales</taxon>
        <taxon>Barnesiellaceae</taxon>
        <taxon>Coprobacter</taxon>
    </lineage>
</organism>
<sequence>MKNFKLITTLQILIFFSSCNFLLEETPVDTLQENELSSEHIQSLVRGVYHTLADCTPAGLILNDCLGEIIENNSNNGSLVNANIAHNNFSSDNSFVENYYYHFYSVIHQANYALNYLSTKSDLSNISNRQMIGSLHYLRAYCYLKLVTQFGDVPISTQITEEVIPRSPASDVWQLIKDDLDIAITQCRSWDQAPPEFPTAARYYYYASSEAASALLARVYLYNKEYNKAKSIARRFLEDSRFQLIPAANMAASAVGVGPKELIMCISNNTGAYYYRNIFNTYAMTPSGSYQFKPSQSFIDSMDPTDARYTLCIGQSNDGYTTVNKFNYNSVSTCPFTISRFTEMYLIFAECAPDESGLEKLNYLRSERNLPPLDKKILNDPSKYIDAILDERKFEFYGENHYFYDLVRLGKALDKLVYTKNKYQFLLPIPQSQVNLGLKQNPGYF</sequence>
<dbReference type="Gene3D" id="1.25.40.390">
    <property type="match status" value="1"/>
</dbReference>
<dbReference type="InterPro" id="IPR033985">
    <property type="entry name" value="SusD-like_N"/>
</dbReference>
<dbReference type="EMBL" id="DNWC01000123">
    <property type="protein sequence ID" value="HBJ09200.1"/>
    <property type="molecule type" value="Genomic_DNA"/>
</dbReference>
<keyword evidence="4" id="KW-0472">Membrane</keyword>
<name>A0A316RFZ7_9BACT</name>
<dbReference type="Pfam" id="PF07980">
    <property type="entry name" value="SusD_RagB"/>
    <property type="match status" value="1"/>
</dbReference>
<evidence type="ECO:0000313" key="8">
    <source>
        <dbReference type="EMBL" id="HBJ09200.1"/>
    </source>
</evidence>
<dbReference type="AlphaFoldDB" id="A0A316RFZ7"/>
<evidence type="ECO:0000256" key="3">
    <source>
        <dbReference type="ARBA" id="ARBA00022729"/>
    </source>
</evidence>
<evidence type="ECO:0000256" key="5">
    <source>
        <dbReference type="ARBA" id="ARBA00023237"/>
    </source>
</evidence>
<keyword evidence="5" id="KW-0998">Cell outer membrane</keyword>
<dbReference type="SUPFAM" id="SSF48452">
    <property type="entry name" value="TPR-like"/>
    <property type="match status" value="1"/>
</dbReference>
<protein>
    <submittedName>
        <fullName evidence="8">RagB/SusD family nutrient uptake outer membrane protein</fullName>
    </submittedName>
</protein>
<feature type="domain" description="RagB/SusD" evidence="6">
    <location>
        <begin position="281"/>
        <end position="416"/>
    </location>
</feature>
<dbReference type="CDD" id="cd08977">
    <property type="entry name" value="SusD"/>
    <property type="match status" value="1"/>
</dbReference>
<dbReference type="PROSITE" id="PS51257">
    <property type="entry name" value="PROKAR_LIPOPROTEIN"/>
    <property type="match status" value="1"/>
</dbReference>
<keyword evidence="3" id="KW-0732">Signal</keyword>
<evidence type="ECO:0000259" key="6">
    <source>
        <dbReference type="Pfam" id="PF07980"/>
    </source>
</evidence>
<dbReference type="GO" id="GO:0009279">
    <property type="term" value="C:cell outer membrane"/>
    <property type="evidence" value="ECO:0007669"/>
    <property type="project" value="UniProtKB-SubCell"/>
</dbReference>
<dbReference type="InterPro" id="IPR011990">
    <property type="entry name" value="TPR-like_helical_dom_sf"/>
</dbReference>
<proteinExistence type="inferred from homology"/>
<comment type="caution">
    <text evidence="8">The sequence shown here is derived from an EMBL/GenBank/DDBJ whole genome shotgun (WGS) entry which is preliminary data.</text>
</comment>
<dbReference type="RefSeq" id="WP_022390483.1">
    <property type="nucleotide sequence ID" value="NZ_CAUAJF010000016.1"/>
</dbReference>
<evidence type="ECO:0000313" key="9">
    <source>
        <dbReference type="Proteomes" id="UP000262954"/>
    </source>
</evidence>
<evidence type="ECO:0000259" key="7">
    <source>
        <dbReference type="Pfam" id="PF14322"/>
    </source>
</evidence>
<accession>A0A316RFZ7</accession>
<comment type="similarity">
    <text evidence="2">Belongs to the SusD family.</text>
</comment>
<evidence type="ECO:0000256" key="1">
    <source>
        <dbReference type="ARBA" id="ARBA00004442"/>
    </source>
</evidence>
<dbReference type="InterPro" id="IPR012944">
    <property type="entry name" value="SusD_RagB_dom"/>
</dbReference>
<reference evidence="8 9" key="1">
    <citation type="journal article" date="2018" name="Nat. Biotechnol.">
        <title>A standardized bacterial taxonomy based on genome phylogeny substantially revises the tree of life.</title>
        <authorList>
            <person name="Parks D.H."/>
            <person name="Chuvochina M."/>
            <person name="Waite D.W."/>
            <person name="Rinke C."/>
            <person name="Skarshewski A."/>
            <person name="Chaumeil P.A."/>
            <person name="Hugenholtz P."/>
        </authorList>
    </citation>
    <scope>NUCLEOTIDE SEQUENCE [LARGE SCALE GENOMIC DNA]</scope>
    <source>
        <strain evidence="8">UBA11482</strain>
    </source>
</reference>